<dbReference type="Pfam" id="PF06200">
    <property type="entry name" value="tify"/>
    <property type="match status" value="1"/>
</dbReference>
<proteinExistence type="inferred from homology"/>
<dbReference type="Pfam" id="PF09425">
    <property type="entry name" value="Jas_motif"/>
    <property type="match status" value="1"/>
</dbReference>
<dbReference type="GO" id="GO:0009611">
    <property type="term" value="P:response to wounding"/>
    <property type="evidence" value="ECO:0007669"/>
    <property type="project" value="UniProtKB-UniRule"/>
</dbReference>
<name>A0AAV8QKE0_ENSVE</name>
<feature type="region of interest" description="Disordered" evidence="5">
    <location>
        <begin position="1"/>
        <end position="24"/>
    </location>
</feature>
<dbReference type="InterPro" id="IPR010399">
    <property type="entry name" value="Tify_dom"/>
</dbReference>
<dbReference type="InterPro" id="IPR018467">
    <property type="entry name" value="CCT_CS"/>
</dbReference>
<dbReference type="GO" id="GO:0031347">
    <property type="term" value="P:regulation of defense response"/>
    <property type="evidence" value="ECO:0007669"/>
    <property type="project" value="UniProtKB-UniRule"/>
</dbReference>
<keyword evidence="3" id="KW-0832">Ubl conjugation</keyword>
<dbReference type="Proteomes" id="UP001222027">
    <property type="component" value="Unassembled WGS sequence"/>
</dbReference>
<feature type="domain" description="Tify" evidence="6">
    <location>
        <begin position="26"/>
        <end position="62"/>
    </location>
</feature>
<organism evidence="7 8">
    <name type="scientific">Ensete ventricosum</name>
    <name type="common">Abyssinian banana</name>
    <name type="synonym">Musa ensete</name>
    <dbReference type="NCBI Taxonomy" id="4639"/>
    <lineage>
        <taxon>Eukaryota</taxon>
        <taxon>Viridiplantae</taxon>
        <taxon>Streptophyta</taxon>
        <taxon>Embryophyta</taxon>
        <taxon>Tracheophyta</taxon>
        <taxon>Spermatophyta</taxon>
        <taxon>Magnoliopsida</taxon>
        <taxon>Liliopsida</taxon>
        <taxon>Zingiberales</taxon>
        <taxon>Musaceae</taxon>
        <taxon>Ensete</taxon>
    </lineage>
</organism>
<dbReference type="GO" id="GO:0005634">
    <property type="term" value="C:nucleus"/>
    <property type="evidence" value="ECO:0007669"/>
    <property type="project" value="UniProtKB-SubCell"/>
</dbReference>
<evidence type="ECO:0000259" key="6">
    <source>
        <dbReference type="PROSITE" id="PS51320"/>
    </source>
</evidence>
<dbReference type="AlphaFoldDB" id="A0AAV8QKE0"/>
<reference evidence="7 8" key="1">
    <citation type="submission" date="2022-12" db="EMBL/GenBank/DDBJ databases">
        <title>Chromosome-scale assembly of the Ensete ventricosum genome.</title>
        <authorList>
            <person name="Dussert Y."/>
            <person name="Stocks J."/>
            <person name="Wendawek A."/>
            <person name="Woldeyes F."/>
            <person name="Nichols R.A."/>
            <person name="Borrell J.S."/>
        </authorList>
    </citation>
    <scope>NUCLEOTIDE SEQUENCE [LARGE SCALE GENOMIC DNA]</scope>
    <source>
        <strain evidence="8">cv. Maze</strain>
        <tissue evidence="7">Seeds</tissue>
    </source>
</reference>
<evidence type="ECO:0000256" key="5">
    <source>
        <dbReference type="SAM" id="MobiDB-lite"/>
    </source>
</evidence>
<comment type="function">
    <text evidence="4">Repressor of jasmonate responses.</text>
</comment>
<evidence type="ECO:0000256" key="2">
    <source>
        <dbReference type="ARBA" id="ARBA00022819"/>
    </source>
</evidence>
<protein>
    <recommendedName>
        <fullName evidence="4">Protein TIFY</fullName>
    </recommendedName>
    <alternativeName>
        <fullName evidence="4">Jasmonate ZIM domain-containing protein</fullName>
    </alternativeName>
</protein>
<sequence length="178" mass="18800">MERKDVKTQHPANRLLRGLTTTTANPPAAASPFTVLYAGKVRVYNAIPPEKQAQAIMLIAAAVAGATRVSGDGTPAAAEKAPAIVGPSVTAAAAALGPVLTRSLSLQSSTANGQPQPQLMPTASGALRKLQDELPMARRHSLQRFLEKRRDRLANRAPYAAEKSSDMEVVSAERPQLT</sequence>
<evidence type="ECO:0000313" key="7">
    <source>
        <dbReference type="EMBL" id="KAJ8471604.1"/>
    </source>
</evidence>
<dbReference type="EMBL" id="JAQQAF010000007">
    <property type="protein sequence ID" value="KAJ8471604.1"/>
    <property type="molecule type" value="Genomic_DNA"/>
</dbReference>
<dbReference type="PROSITE" id="PS51320">
    <property type="entry name" value="TIFY"/>
    <property type="match status" value="1"/>
</dbReference>
<dbReference type="GO" id="GO:2000022">
    <property type="term" value="P:regulation of jasmonic acid mediated signaling pathway"/>
    <property type="evidence" value="ECO:0007669"/>
    <property type="project" value="UniProtKB-UniRule"/>
</dbReference>
<dbReference type="PANTHER" id="PTHR33077">
    <property type="entry name" value="PROTEIN TIFY 4A-RELATED-RELATED"/>
    <property type="match status" value="1"/>
</dbReference>
<evidence type="ECO:0000256" key="3">
    <source>
        <dbReference type="ARBA" id="ARBA00022843"/>
    </source>
</evidence>
<keyword evidence="4" id="KW-0539">Nucleus</keyword>
<comment type="subcellular location">
    <subcellularLocation>
        <location evidence="4">Nucleus</location>
    </subcellularLocation>
</comment>
<comment type="similarity">
    <text evidence="1 4">Belongs to the TIFY/JAZ family.</text>
</comment>
<evidence type="ECO:0000313" key="8">
    <source>
        <dbReference type="Proteomes" id="UP001222027"/>
    </source>
</evidence>
<dbReference type="PANTHER" id="PTHR33077:SF61">
    <property type="entry name" value="PROTEIN TIFY 3A-RELATED"/>
    <property type="match status" value="1"/>
</dbReference>
<feature type="region of interest" description="Disordered" evidence="5">
    <location>
        <begin position="155"/>
        <end position="178"/>
    </location>
</feature>
<accession>A0AAV8QKE0</accession>
<dbReference type="InterPro" id="IPR040390">
    <property type="entry name" value="TIFY/JAZ"/>
</dbReference>
<keyword evidence="2 4" id="KW-1184">Jasmonic acid signaling pathway</keyword>
<keyword evidence="8" id="KW-1185">Reference proteome</keyword>
<evidence type="ECO:0000256" key="1">
    <source>
        <dbReference type="ARBA" id="ARBA00008614"/>
    </source>
</evidence>
<comment type="caution">
    <text evidence="7">The sequence shown here is derived from an EMBL/GenBank/DDBJ whole genome shotgun (WGS) entry which is preliminary data.</text>
</comment>
<evidence type="ECO:0000256" key="4">
    <source>
        <dbReference type="RuleBase" id="RU369065"/>
    </source>
</evidence>
<dbReference type="SMART" id="SM00979">
    <property type="entry name" value="TIFY"/>
    <property type="match status" value="1"/>
</dbReference>
<comment type="domain">
    <text evidence="4">The jas domain is required for interaction with COI1.</text>
</comment>
<gene>
    <name evidence="7" type="ORF">OPV22_025947</name>
</gene>